<name>A0ABD5CNB2_9BURK</name>
<comment type="subcellular location">
    <subcellularLocation>
        <location evidence="1">Cell outer membrane</location>
        <topology evidence="1">Multi-pass membrane protein</topology>
    </subcellularLocation>
</comment>
<sequence length="393" mass="41522">MMRKNLFATASAKAIAGAIAALASLASPCAFAQSSVTLYGVLDEGLDYTNNAGRGAVWEMASGYAQGSRWGLKGSEDLGGGMQAVFQLENGFDINSGRLGQGGRMFGRQAYVGLSDNRFGTLTFGRQYDSVVDYLAQTTANGNWAGYLFAHPYDNDNTDNSFRLGNSVKYASPNFAGLQIGGVYSFSNDTNFANNRAYSFGAQYATGGLLIAAAYLQANNPGVGATGAITANDASFIAGRMRVFGGGINYTFGSATAGFAYTNSSYRSPTGNGYIGVPLAAAGVTLNTLKYQNFEVNGKYQFTPAFFVGAQYVYTMENYDASSGGVKPKIHSAGLMADYNLSKRTDVYVQGVYQKVTGDSTHSILDNAFIPGVQAPSSTGTQVAARVALRHKF</sequence>
<evidence type="ECO:0000259" key="12">
    <source>
        <dbReference type="Pfam" id="PF13609"/>
    </source>
</evidence>
<protein>
    <submittedName>
        <fullName evidence="13">Porin</fullName>
    </submittedName>
</protein>
<evidence type="ECO:0000256" key="6">
    <source>
        <dbReference type="ARBA" id="ARBA00022729"/>
    </source>
</evidence>
<feature type="signal peptide" evidence="11">
    <location>
        <begin position="1"/>
        <end position="32"/>
    </location>
</feature>
<dbReference type="InterPro" id="IPR023614">
    <property type="entry name" value="Porin_dom_sf"/>
</dbReference>
<dbReference type="Gene3D" id="2.40.160.10">
    <property type="entry name" value="Porin"/>
    <property type="match status" value="1"/>
</dbReference>
<dbReference type="InterPro" id="IPR050298">
    <property type="entry name" value="Gram-neg_bact_OMP"/>
</dbReference>
<evidence type="ECO:0000256" key="3">
    <source>
        <dbReference type="ARBA" id="ARBA00022448"/>
    </source>
</evidence>
<keyword evidence="5" id="KW-0812">Transmembrane</keyword>
<evidence type="ECO:0000256" key="8">
    <source>
        <dbReference type="ARBA" id="ARBA00023114"/>
    </source>
</evidence>
<evidence type="ECO:0000256" key="1">
    <source>
        <dbReference type="ARBA" id="ARBA00004571"/>
    </source>
</evidence>
<dbReference type="SUPFAM" id="SSF56935">
    <property type="entry name" value="Porins"/>
    <property type="match status" value="1"/>
</dbReference>
<dbReference type="GO" id="GO:0006811">
    <property type="term" value="P:monoatomic ion transport"/>
    <property type="evidence" value="ECO:0007669"/>
    <property type="project" value="UniProtKB-KW"/>
</dbReference>
<evidence type="ECO:0000256" key="4">
    <source>
        <dbReference type="ARBA" id="ARBA00022452"/>
    </source>
</evidence>
<evidence type="ECO:0000256" key="2">
    <source>
        <dbReference type="ARBA" id="ARBA00011233"/>
    </source>
</evidence>
<dbReference type="EMBL" id="JAVIZN010000002">
    <property type="protein sequence ID" value="MDR6206717.1"/>
    <property type="molecule type" value="Genomic_DNA"/>
</dbReference>
<feature type="chain" id="PRO_5044852010" evidence="11">
    <location>
        <begin position="33"/>
        <end position="393"/>
    </location>
</feature>
<evidence type="ECO:0000256" key="10">
    <source>
        <dbReference type="ARBA" id="ARBA00023237"/>
    </source>
</evidence>
<reference evidence="13 14" key="1">
    <citation type="submission" date="2023-08" db="EMBL/GenBank/DDBJ databases">
        <title>Genome sequencing of plant associated microbes to promote plant fitness in Sorghum bicolor and Oryza sativa.</title>
        <authorList>
            <person name="Coleman-Derr D."/>
        </authorList>
    </citation>
    <scope>NUCLEOTIDE SEQUENCE [LARGE SCALE GENOMIC DNA]</scope>
    <source>
        <strain evidence="13 14">SLBN-33</strain>
    </source>
</reference>
<dbReference type="InterPro" id="IPR033900">
    <property type="entry name" value="Gram_neg_porin_domain"/>
</dbReference>
<gene>
    <name evidence="13" type="ORF">QF025_005437</name>
</gene>
<evidence type="ECO:0000313" key="13">
    <source>
        <dbReference type="EMBL" id="MDR6206717.1"/>
    </source>
</evidence>
<evidence type="ECO:0000313" key="14">
    <source>
        <dbReference type="Proteomes" id="UP001245184"/>
    </source>
</evidence>
<feature type="domain" description="Porin" evidence="12">
    <location>
        <begin position="18"/>
        <end position="357"/>
    </location>
</feature>
<dbReference type="CDD" id="cd00342">
    <property type="entry name" value="gram_neg_porins"/>
    <property type="match status" value="1"/>
</dbReference>
<keyword evidence="6 11" id="KW-0732">Signal</keyword>
<accession>A0ABD5CNB2</accession>
<dbReference type="Proteomes" id="UP001245184">
    <property type="component" value="Unassembled WGS sequence"/>
</dbReference>
<dbReference type="PANTHER" id="PTHR34501:SF9">
    <property type="entry name" value="MAJOR OUTER MEMBRANE PROTEIN P.IA"/>
    <property type="match status" value="1"/>
</dbReference>
<keyword evidence="4" id="KW-1134">Transmembrane beta strand</keyword>
<dbReference type="AlphaFoldDB" id="A0ABD5CNB2"/>
<evidence type="ECO:0000256" key="7">
    <source>
        <dbReference type="ARBA" id="ARBA00023065"/>
    </source>
</evidence>
<comment type="subunit">
    <text evidence="2">Homotrimer.</text>
</comment>
<evidence type="ECO:0000256" key="5">
    <source>
        <dbReference type="ARBA" id="ARBA00022692"/>
    </source>
</evidence>
<organism evidence="13 14">
    <name type="scientific">Paraburkholderia graminis</name>
    <dbReference type="NCBI Taxonomy" id="60548"/>
    <lineage>
        <taxon>Bacteria</taxon>
        <taxon>Pseudomonadati</taxon>
        <taxon>Pseudomonadota</taxon>
        <taxon>Betaproteobacteria</taxon>
        <taxon>Burkholderiales</taxon>
        <taxon>Burkholderiaceae</taxon>
        <taxon>Paraburkholderia</taxon>
    </lineage>
</organism>
<keyword evidence="9" id="KW-0472">Membrane</keyword>
<evidence type="ECO:0000256" key="11">
    <source>
        <dbReference type="SAM" id="SignalP"/>
    </source>
</evidence>
<dbReference type="GO" id="GO:0015288">
    <property type="term" value="F:porin activity"/>
    <property type="evidence" value="ECO:0007669"/>
    <property type="project" value="UniProtKB-KW"/>
</dbReference>
<dbReference type="InterPro" id="IPR002299">
    <property type="entry name" value="Porin_Neis"/>
</dbReference>
<keyword evidence="7" id="KW-0406">Ion transport</keyword>
<dbReference type="PRINTS" id="PR00182">
    <property type="entry name" value="ECOLNEIPORIN"/>
</dbReference>
<dbReference type="Pfam" id="PF13609">
    <property type="entry name" value="Porin_4"/>
    <property type="match status" value="1"/>
</dbReference>
<keyword evidence="10" id="KW-0998">Cell outer membrane</keyword>
<dbReference type="PANTHER" id="PTHR34501">
    <property type="entry name" value="PROTEIN YDDL-RELATED"/>
    <property type="match status" value="1"/>
</dbReference>
<dbReference type="GO" id="GO:0046930">
    <property type="term" value="C:pore complex"/>
    <property type="evidence" value="ECO:0007669"/>
    <property type="project" value="UniProtKB-KW"/>
</dbReference>
<comment type="caution">
    <text evidence="13">The sequence shown here is derived from an EMBL/GenBank/DDBJ whole genome shotgun (WGS) entry which is preliminary data.</text>
</comment>
<dbReference type="PRINTS" id="PR00184">
    <property type="entry name" value="NEISSPPORIN"/>
</dbReference>
<dbReference type="GO" id="GO:0009279">
    <property type="term" value="C:cell outer membrane"/>
    <property type="evidence" value="ECO:0007669"/>
    <property type="project" value="UniProtKB-SubCell"/>
</dbReference>
<keyword evidence="3" id="KW-0813">Transport</keyword>
<evidence type="ECO:0000256" key="9">
    <source>
        <dbReference type="ARBA" id="ARBA00023136"/>
    </source>
</evidence>
<dbReference type="InterPro" id="IPR001702">
    <property type="entry name" value="Porin_Gram-ve"/>
</dbReference>
<proteinExistence type="predicted"/>
<keyword evidence="8" id="KW-0626">Porin</keyword>